<reference evidence="1" key="1">
    <citation type="submission" date="2024-07" db="EMBL/GenBank/DDBJ databases">
        <title>A survey of Mimosa microsymbionts across Brazilian biomes reveals a high diversity of Paraburkholderia nodulating endemic species, but also that Cupriavidus is common as a symbiont of widespread species.</title>
        <authorList>
            <person name="Rouws L."/>
            <person name="Barauna A."/>
            <person name="Beukes C."/>
            <person name="Rouws J.R.C."/>
            <person name="De Faria S.M."/>
            <person name="Gross E."/>
            <person name="Bueno Dos Reis Junior F."/>
            <person name="Simon M.F."/>
            <person name="Maluk M."/>
            <person name="Odee D.W."/>
            <person name="Kenicer G."/>
            <person name="Young J.P.W."/>
            <person name="Reis V.M."/>
            <person name="Zilli J."/>
            <person name="James E.K."/>
        </authorList>
    </citation>
    <scope>NUCLEOTIDE SEQUENCE</scope>
    <source>
        <strain evidence="1">EG181B</strain>
    </source>
</reference>
<proteinExistence type="predicted"/>
<protein>
    <submittedName>
        <fullName evidence="1">Type VI secretion system contractile sheath large subunit</fullName>
    </submittedName>
</protein>
<dbReference type="EMBL" id="JBFRCH010000052">
    <property type="protein sequence ID" value="MEX3937452.1"/>
    <property type="molecule type" value="Genomic_DNA"/>
</dbReference>
<accession>A0ACC6UD60</accession>
<evidence type="ECO:0000313" key="1">
    <source>
        <dbReference type="EMBL" id="MEX3937452.1"/>
    </source>
</evidence>
<keyword evidence="2" id="KW-1185">Reference proteome</keyword>
<dbReference type="Proteomes" id="UP001558850">
    <property type="component" value="Unassembled WGS sequence"/>
</dbReference>
<gene>
    <name evidence="1" type="ORF">AB4Y32_37960</name>
</gene>
<comment type="caution">
    <text evidence="1">The sequence shown here is derived from an EMBL/GenBank/DDBJ whole genome shotgun (WGS) entry which is preliminary data.</text>
</comment>
<evidence type="ECO:0000313" key="2">
    <source>
        <dbReference type="Proteomes" id="UP001558850"/>
    </source>
</evidence>
<name>A0ACC6UD60_9BURK</name>
<organism evidence="1 2">
    <name type="scientific">Paraburkholderia phymatum</name>
    <dbReference type="NCBI Taxonomy" id="148447"/>
    <lineage>
        <taxon>Bacteria</taxon>
        <taxon>Pseudomonadati</taxon>
        <taxon>Pseudomonadota</taxon>
        <taxon>Betaproteobacteria</taxon>
        <taxon>Burkholderiales</taxon>
        <taxon>Burkholderiaceae</taxon>
        <taxon>Paraburkholderia</taxon>
    </lineage>
</organism>
<sequence>MSQLDFHIEHFDQQLSRQLDAIMHETFKKIESAWRGIKFLVDHTNFLKNA</sequence>